<evidence type="ECO:0000313" key="8">
    <source>
        <dbReference type="EMBL" id="MCP1337312.1"/>
    </source>
</evidence>
<dbReference type="PANTHER" id="PTHR36838:SF3">
    <property type="entry name" value="TRANSPORTER AUXIN EFFLUX CARRIER EC FAMILY"/>
    <property type="match status" value="1"/>
</dbReference>
<evidence type="ECO:0000313" key="9">
    <source>
        <dbReference type="Proteomes" id="UP001055804"/>
    </source>
</evidence>
<reference evidence="8" key="1">
    <citation type="submission" date="2022-06" db="EMBL/GenBank/DDBJ databases">
        <title>Isolation and Genomics of Futiania mangrovii gen. nov., sp. nov., a Rare and Metabolically-versatile member in the Class Alphaproteobacteria.</title>
        <authorList>
            <person name="Liu L."/>
            <person name="Huang W.-C."/>
            <person name="Pan J."/>
            <person name="Li J."/>
            <person name="Huang Y."/>
            <person name="Du H."/>
            <person name="Liu Y."/>
            <person name="Li M."/>
        </authorList>
    </citation>
    <scope>NUCLEOTIDE SEQUENCE</scope>
    <source>
        <strain evidence="8">FT118</strain>
    </source>
</reference>
<keyword evidence="9" id="KW-1185">Reference proteome</keyword>
<dbReference type="InterPro" id="IPR004776">
    <property type="entry name" value="Mem_transp_PIN-like"/>
</dbReference>
<evidence type="ECO:0000256" key="6">
    <source>
        <dbReference type="ARBA" id="ARBA00023136"/>
    </source>
</evidence>
<proteinExistence type="predicted"/>
<feature type="transmembrane region" description="Helical" evidence="7">
    <location>
        <begin position="257"/>
        <end position="277"/>
    </location>
</feature>
<accession>A0A9J6PHM0</accession>
<gene>
    <name evidence="8" type="ORF">NJQ99_12895</name>
</gene>
<feature type="transmembrane region" description="Helical" evidence="7">
    <location>
        <begin position="122"/>
        <end position="146"/>
    </location>
</feature>
<keyword evidence="6 7" id="KW-0472">Membrane</keyword>
<organism evidence="8 9">
    <name type="scientific">Futiania mangrovi</name>
    <dbReference type="NCBI Taxonomy" id="2959716"/>
    <lineage>
        <taxon>Bacteria</taxon>
        <taxon>Pseudomonadati</taxon>
        <taxon>Pseudomonadota</taxon>
        <taxon>Alphaproteobacteria</taxon>
        <taxon>Futianiales</taxon>
        <taxon>Futianiaceae</taxon>
        <taxon>Futiania</taxon>
    </lineage>
</organism>
<evidence type="ECO:0000256" key="4">
    <source>
        <dbReference type="ARBA" id="ARBA00022692"/>
    </source>
</evidence>
<dbReference type="RefSeq" id="WP_269333281.1">
    <property type="nucleotide sequence ID" value="NZ_JAMZFT010000003.1"/>
</dbReference>
<dbReference type="PANTHER" id="PTHR36838">
    <property type="entry name" value="AUXIN EFFLUX CARRIER FAMILY PROTEIN"/>
    <property type="match status" value="1"/>
</dbReference>
<evidence type="ECO:0000256" key="7">
    <source>
        <dbReference type="SAM" id="Phobius"/>
    </source>
</evidence>
<feature type="transmembrane region" description="Helical" evidence="7">
    <location>
        <begin position="224"/>
        <end position="245"/>
    </location>
</feature>
<protein>
    <submittedName>
        <fullName evidence="8">AEC family transporter</fullName>
    </submittedName>
</protein>
<evidence type="ECO:0000256" key="2">
    <source>
        <dbReference type="ARBA" id="ARBA00022448"/>
    </source>
</evidence>
<comment type="caution">
    <text evidence="8">The sequence shown here is derived from an EMBL/GenBank/DDBJ whole genome shotgun (WGS) entry which is preliminary data.</text>
</comment>
<evidence type="ECO:0000256" key="3">
    <source>
        <dbReference type="ARBA" id="ARBA00022475"/>
    </source>
</evidence>
<keyword evidence="3" id="KW-1003">Cell membrane</keyword>
<dbReference type="Pfam" id="PF03547">
    <property type="entry name" value="Mem_trans"/>
    <property type="match status" value="1"/>
</dbReference>
<dbReference type="AlphaFoldDB" id="A0A9J6PHM0"/>
<comment type="subcellular location">
    <subcellularLocation>
        <location evidence="1">Membrane</location>
        <topology evidence="1">Multi-pass membrane protein</topology>
    </subcellularLocation>
</comment>
<dbReference type="EMBL" id="JAMZFT010000003">
    <property type="protein sequence ID" value="MCP1337312.1"/>
    <property type="molecule type" value="Genomic_DNA"/>
</dbReference>
<feature type="transmembrane region" description="Helical" evidence="7">
    <location>
        <begin position="167"/>
        <end position="190"/>
    </location>
</feature>
<feature type="transmembrane region" description="Helical" evidence="7">
    <location>
        <begin position="36"/>
        <end position="53"/>
    </location>
</feature>
<dbReference type="GO" id="GO:0016020">
    <property type="term" value="C:membrane"/>
    <property type="evidence" value="ECO:0007669"/>
    <property type="project" value="UniProtKB-SubCell"/>
</dbReference>
<evidence type="ECO:0000256" key="1">
    <source>
        <dbReference type="ARBA" id="ARBA00004141"/>
    </source>
</evidence>
<name>A0A9J6PHM0_9PROT</name>
<feature type="transmembrane region" description="Helical" evidence="7">
    <location>
        <begin position="196"/>
        <end position="217"/>
    </location>
</feature>
<keyword evidence="2" id="KW-0813">Transport</keyword>
<evidence type="ECO:0000256" key="5">
    <source>
        <dbReference type="ARBA" id="ARBA00022989"/>
    </source>
</evidence>
<sequence length="311" mass="31615">MEQVLALTIPFFAVAGLGYAASAAGMMGGNAVRSLNVFVFYFAMPALMVGAIARKPFDELIEPAFFAGYTGSGLFLFVVAAVLGRLLFRLTPGEATVMGQASVISNSGYLGVPLAIAAFGDWAVAPVALAMIGDFIVIAPLTLAVLEASRGGASSAGRGILRALKGLALNPFVISIVIGLGISASGLGFTGVTERFVSFLAGAAGPAALFALGASLYGRPMAEGLVPVTVVTVLKLFAHPALVYVALSNAPGVPDEWVAVGVLVAALPIAGNVFVIAENYAIFSRRVSSAILFTTALAAVTVAGTLALFQN</sequence>
<feature type="transmembrane region" description="Helical" evidence="7">
    <location>
        <begin position="65"/>
        <end position="88"/>
    </location>
</feature>
<keyword evidence="5 7" id="KW-1133">Transmembrane helix</keyword>
<dbReference type="GO" id="GO:0055085">
    <property type="term" value="P:transmembrane transport"/>
    <property type="evidence" value="ECO:0007669"/>
    <property type="project" value="InterPro"/>
</dbReference>
<feature type="transmembrane region" description="Helical" evidence="7">
    <location>
        <begin position="289"/>
        <end position="309"/>
    </location>
</feature>
<keyword evidence="4 7" id="KW-0812">Transmembrane</keyword>
<dbReference type="Proteomes" id="UP001055804">
    <property type="component" value="Unassembled WGS sequence"/>
</dbReference>